<name>A0A564WGF5_9PROT</name>
<dbReference type="AlphaFoldDB" id="A0A564WGF5"/>
<comment type="catalytic activity">
    <reaction evidence="12 13">
        <text>L-threonine + hydrogencarbonate + ATP = L-threonylcarbamoyladenylate + diphosphate + H2O</text>
        <dbReference type="Rhea" id="RHEA:36407"/>
        <dbReference type="ChEBI" id="CHEBI:15377"/>
        <dbReference type="ChEBI" id="CHEBI:17544"/>
        <dbReference type="ChEBI" id="CHEBI:30616"/>
        <dbReference type="ChEBI" id="CHEBI:33019"/>
        <dbReference type="ChEBI" id="CHEBI:57926"/>
        <dbReference type="ChEBI" id="CHEBI:73682"/>
        <dbReference type="EC" id="2.7.7.87"/>
    </reaction>
</comment>
<dbReference type="EC" id="2.7.7.87" evidence="3 13"/>
<evidence type="ECO:0000256" key="13">
    <source>
        <dbReference type="PIRNR" id="PIRNR004930"/>
    </source>
</evidence>
<keyword evidence="7 13" id="KW-0819">tRNA processing</keyword>
<evidence type="ECO:0000256" key="12">
    <source>
        <dbReference type="ARBA" id="ARBA00048366"/>
    </source>
</evidence>
<dbReference type="Gene3D" id="3.90.870.10">
    <property type="entry name" value="DHBP synthase"/>
    <property type="match status" value="1"/>
</dbReference>
<dbReference type="InterPro" id="IPR038385">
    <property type="entry name" value="Sua5/YwlC_C"/>
</dbReference>
<feature type="binding site" evidence="14">
    <location>
        <position position="141"/>
    </location>
    <ligand>
        <name>L-threonine</name>
        <dbReference type="ChEBI" id="CHEBI:57926"/>
    </ligand>
</feature>
<evidence type="ECO:0000256" key="7">
    <source>
        <dbReference type="ARBA" id="ARBA00022694"/>
    </source>
</evidence>
<evidence type="ECO:0000256" key="1">
    <source>
        <dbReference type="ARBA" id="ARBA00004496"/>
    </source>
</evidence>
<organism evidence="17 18">
    <name type="scientific">Candidatus Defluviicoccus seviourii</name>
    <dbReference type="NCBI Taxonomy" id="2565273"/>
    <lineage>
        <taxon>Bacteria</taxon>
        <taxon>Pseudomonadati</taxon>
        <taxon>Pseudomonadota</taxon>
        <taxon>Alphaproteobacteria</taxon>
        <taxon>Rhodospirillales</taxon>
        <taxon>Rhodospirillaceae</taxon>
        <taxon>Defluviicoccus</taxon>
    </lineage>
</organism>
<dbReference type="Gene3D" id="3.40.50.11030">
    <property type="entry name" value="Threonylcarbamoyl-AMP synthase, C-terminal domain"/>
    <property type="match status" value="1"/>
</dbReference>
<feature type="binding site" evidence="14">
    <location>
        <position position="234"/>
    </location>
    <ligand>
        <name>ATP</name>
        <dbReference type="ChEBI" id="CHEBI:30616"/>
    </ligand>
</feature>
<evidence type="ECO:0000313" key="18">
    <source>
        <dbReference type="Proteomes" id="UP000326641"/>
    </source>
</evidence>
<comment type="similarity">
    <text evidence="2 13">Belongs to the SUA5 family.</text>
</comment>
<feature type="binding site" evidence="14">
    <location>
        <position position="181"/>
    </location>
    <ligand>
        <name>L-threonine</name>
        <dbReference type="ChEBI" id="CHEBI:57926"/>
    </ligand>
</feature>
<keyword evidence="10 13" id="KW-0067">ATP-binding</keyword>
<dbReference type="InterPro" id="IPR006070">
    <property type="entry name" value="Sua5-like_dom"/>
</dbReference>
<dbReference type="GO" id="GO:0008033">
    <property type="term" value="P:tRNA processing"/>
    <property type="evidence" value="ECO:0007669"/>
    <property type="project" value="UniProtKB-KW"/>
</dbReference>
<dbReference type="Pfam" id="PF03481">
    <property type="entry name" value="Sua5_C"/>
    <property type="match status" value="1"/>
</dbReference>
<proteinExistence type="inferred from homology"/>
<dbReference type="Proteomes" id="UP000326641">
    <property type="component" value="Unassembled WGS sequence"/>
</dbReference>
<keyword evidence="8 13" id="KW-0548">Nucleotidyltransferase</keyword>
<reference evidence="17" key="1">
    <citation type="submission" date="2018-11" db="EMBL/GenBank/DDBJ databases">
        <authorList>
            <person name="Onetto C."/>
        </authorList>
    </citation>
    <scope>NUCLEOTIDE SEQUENCE [LARGE SCALE GENOMIC DNA]</scope>
</reference>
<feature type="region of interest" description="Disordered" evidence="15">
    <location>
        <begin position="317"/>
        <end position="347"/>
    </location>
</feature>
<feature type="binding site" evidence="14">
    <location>
        <position position="117"/>
    </location>
    <ligand>
        <name>ATP</name>
        <dbReference type="ChEBI" id="CHEBI:30616"/>
    </ligand>
</feature>
<sequence length="347" mass="36011">MSEATTIARPTTATLAEACRLLRSGTLVAFPTETVYGLGADATSDAAVARIFAAKERPRFNPLIVHFATVADAEAEVELDARARMLAEAFWPGPLTLVLKRRPSSRLSLLVSAGLDTVAIRAPDHTVAQALIRAAGVPIAAPSANRFGHVSPTTAAHVADSLGGRVELILDGGPCRCGIESTILDLSGAEATVLRPGAVTAEALANVLGVTLGSARANDPRLPPPAPGMLRRHYAPGRPLRLNASAALPGEALIGFGPEAPADCLNLSRPSDLEEAAANLFATLRALDRPEVAAIAVMPIPEQGLGRAINDRLTRAAATDEPVPPDPDPFDHDRGPALPCALPDGLE</sequence>
<feature type="binding site" evidence="14">
    <location>
        <position position="151"/>
    </location>
    <ligand>
        <name>ATP</name>
        <dbReference type="ChEBI" id="CHEBI:30616"/>
    </ligand>
</feature>
<feature type="domain" description="YrdC-like" evidence="16">
    <location>
        <begin position="12"/>
        <end position="199"/>
    </location>
</feature>
<dbReference type="PROSITE" id="PS51163">
    <property type="entry name" value="YRDC"/>
    <property type="match status" value="1"/>
</dbReference>
<evidence type="ECO:0000259" key="16">
    <source>
        <dbReference type="PROSITE" id="PS51163"/>
    </source>
</evidence>
<dbReference type="GO" id="GO:0006450">
    <property type="term" value="P:regulation of translational fidelity"/>
    <property type="evidence" value="ECO:0007669"/>
    <property type="project" value="TreeGrafter"/>
</dbReference>
<dbReference type="GO" id="GO:0000049">
    <property type="term" value="F:tRNA binding"/>
    <property type="evidence" value="ECO:0007669"/>
    <property type="project" value="TreeGrafter"/>
</dbReference>
<evidence type="ECO:0000256" key="4">
    <source>
        <dbReference type="ARBA" id="ARBA00015492"/>
    </source>
</evidence>
<feature type="binding site" evidence="14">
    <location>
        <position position="66"/>
    </location>
    <ligand>
        <name>L-threonine</name>
        <dbReference type="ChEBI" id="CHEBI:57926"/>
    </ligand>
</feature>
<dbReference type="Pfam" id="PF01300">
    <property type="entry name" value="Sua5_yciO_yrdC"/>
    <property type="match status" value="1"/>
</dbReference>
<dbReference type="InterPro" id="IPR005145">
    <property type="entry name" value="Sua5_C"/>
</dbReference>
<evidence type="ECO:0000256" key="14">
    <source>
        <dbReference type="PIRSR" id="PIRSR004930-1"/>
    </source>
</evidence>
<evidence type="ECO:0000256" key="9">
    <source>
        <dbReference type="ARBA" id="ARBA00022741"/>
    </source>
</evidence>
<evidence type="ECO:0000256" key="5">
    <source>
        <dbReference type="ARBA" id="ARBA00022490"/>
    </source>
</evidence>
<evidence type="ECO:0000256" key="3">
    <source>
        <dbReference type="ARBA" id="ARBA00012584"/>
    </source>
</evidence>
<evidence type="ECO:0000256" key="2">
    <source>
        <dbReference type="ARBA" id="ARBA00007663"/>
    </source>
</evidence>
<dbReference type="InterPro" id="IPR017945">
    <property type="entry name" value="DHBP_synth_RibB-like_a/b_dom"/>
</dbReference>
<comment type="caution">
    <text evidence="17">The sequence shown here is derived from an EMBL/GenBank/DDBJ whole genome shotgun (WGS) entry which is preliminary data.</text>
</comment>
<feature type="binding site" evidence="14">
    <location>
        <position position="34"/>
    </location>
    <ligand>
        <name>L-threonine</name>
        <dbReference type="ChEBI" id="CHEBI:57926"/>
    </ligand>
</feature>
<feature type="binding site" evidence="14">
    <location>
        <position position="143"/>
    </location>
    <ligand>
        <name>ATP</name>
        <dbReference type="ChEBI" id="CHEBI:30616"/>
    </ligand>
</feature>
<evidence type="ECO:0000256" key="11">
    <source>
        <dbReference type="ARBA" id="ARBA00029774"/>
    </source>
</evidence>
<dbReference type="GO" id="GO:0061710">
    <property type="term" value="F:L-threonylcarbamoyladenylate synthase"/>
    <property type="evidence" value="ECO:0007669"/>
    <property type="project" value="UniProtKB-EC"/>
</dbReference>
<dbReference type="GO" id="GO:0003725">
    <property type="term" value="F:double-stranded RNA binding"/>
    <property type="evidence" value="ECO:0007669"/>
    <property type="project" value="UniProtKB-UniRule"/>
</dbReference>
<dbReference type="NCBIfam" id="TIGR00057">
    <property type="entry name" value="L-threonylcarbamoyladenylate synthase"/>
    <property type="match status" value="1"/>
</dbReference>
<keyword evidence="5 13" id="KW-0963">Cytoplasm</keyword>
<dbReference type="EMBL" id="UXAT02000051">
    <property type="protein sequence ID" value="VUX47552.1"/>
    <property type="molecule type" value="Genomic_DNA"/>
</dbReference>
<dbReference type="PIRSF" id="PIRSF004930">
    <property type="entry name" value="Tln_factor_SUA5"/>
    <property type="match status" value="1"/>
</dbReference>
<dbReference type="SUPFAM" id="SSF55821">
    <property type="entry name" value="YrdC/RibB"/>
    <property type="match status" value="1"/>
</dbReference>
<feature type="binding site" evidence="14">
    <location>
        <position position="121"/>
    </location>
    <ligand>
        <name>L-threonine</name>
        <dbReference type="ChEBI" id="CHEBI:57926"/>
    </ligand>
</feature>
<evidence type="ECO:0000256" key="8">
    <source>
        <dbReference type="ARBA" id="ARBA00022695"/>
    </source>
</evidence>
<evidence type="ECO:0000256" key="10">
    <source>
        <dbReference type="ARBA" id="ARBA00022840"/>
    </source>
</evidence>
<feature type="binding site" evidence="14">
    <location>
        <position position="195"/>
    </location>
    <ligand>
        <name>ATP</name>
        <dbReference type="ChEBI" id="CHEBI:30616"/>
    </ligand>
</feature>
<dbReference type="GO" id="GO:0005737">
    <property type="term" value="C:cytoplasm"/>
    <property type="evidence" value="ECO:0007669"/>
    <property type="project" value="UniProtKB-SubCell"/>
</dbReference>
<evidence type="ECO:0000256" key="6">
    <source>
        <dbReference type="ARBA" id="ARBA00022679"/>
    </source>
</evidence>
<accession>A0A564WGF5</accession>
<keyword evidence="18" id="KW-1185">Reference proteome</keyword>
<protein>
    <recommendedName>
        <fullName evidence="4 13">Threonylcarbamoyl-AMP synthase</fullName>
        <shortName evidence="13">TC-AMP synthase</shortName>
        <ecNumber evidence="3 13">2.7.7.87</ecNumber>
    </recommendedName>
    <alternativeName>
        <fullName evidence="11 13">L-threonylcarbamoyladenylate synthase</fullName>
    </alternativeName>
</protein>
<evidence type="ECO:0000256" key="15">
    <source>
        <dbReference type="SAM" id="MobiDB-lite"/>
    </source>
</evidence>
<gene>
    <name evidence="17" type="primary">ywlC</name>
    <name evidence="17" type="ORF">DF3PA_60031</name>
</gene>
<keyword evidence="9 13" id="KW-0547">Nucleotide-binding</keyword>
<comment type="function">
    <text evidence="13">Required for the formation of a threonylcarbamoyl group on adenosine at position 37 (t(6)A37) in tRNAs that read codons beginning with adenine.</text>
</comment>
<evidence type="ECO:0000313" key="17">
    <source>
        <dbReference type="EMBL" id="VUX47552.1"/>
    </source>
</evidence>
<comment type="subcellular location">
    <subcellularLocation>
        <location evidence="1 13">Cytoplasm</location>
    </subcellularLocation>
</comment>
<dbReference type="GO" id="GO:0005524">
    <property type="term" value="F:ATP binding"/>
    <property type="evidence" value="ECO:0007669"/>
    <property type="project" value="UniProtKB-UniRule"/>
</dbReference>
<dbReference type="FunFam" id="3.90.870.10:FF:000009">
    <property type="entry name" value="Threonylcarbamoyl-AMP synthase, putative"/>
    <property type="match status" value="1"/>
</dbReference>
<dbReference type="PANTHER" id="PTHR17490">
    <property type="entry name" value="SUA5"/>
    <property type="match status" value="1"/>
</dbReference>
<dbReference type="InterPro" id="IPR010923">
    <property type="entry name" value="T(6)A37_SUA5"/>
</dbReference>
<feature type="binding site" evidence="14">
    <location>
        <position position="57"/>
    </location>
    <ligand>
        <name>ATP</name>
        <dbReference type="ChEBI" id="CHEBI:30616"/>
    </ligand>
</feature>
<dbReference type="InterPro" id="IPR050156">
    <property type="entry name" value="TC-AMP_synthase_SUA5"/>
</dbReference>
<keyword evidence="6 13" id="KW-0808">Transferase</keyword>
<feature type="binding site" evidence="14">
    <location>
        <position position="61"/>
    </location>
    <ligand>
        <name>ATP</name>
        <dbReference type="ChEBI" id="CHEBI:30616"/>
    </ligand>
</feature>
<dbReference type="PANTHER" id="PTHR17490:SF16">
    <property type="entry name" value="THREONYLCARBAMOYL-AMP SYNTHASE"/>
    <property type="match status" value="1"/>
</dbReference>